<dbReference type="STRING" id="75743.A0A401PPD1"/>
<keyword evidence="2" id="KW-0067">ATP-binding</keyword>
<evidence type="ECO:0000256" key="2">
    <source>
        <dbReference type="ARBA" id="ARBA00022840"/>
    </source>
</evidence>
<dbReference type="PANTHER" id="PTHR24223:SF330">
    <property type="entry name" value="ATP-BINDING CASSETTE SUB-FAMILY C MEMBER 10"/>
    <property type="match status" value="1"/>
</dbReference>
<dbReference type="OMA" id="CGNKYDA"/>
<evidence type="ECO:0000313" key="5">
    <source>
        <dbReference type="Proteomes" id="UP000288216"/>
    </source>
</evidence>
<organism evidence="4 5">
    <name type="scientific">Scyliorhinus torazame</name>
    <name type="common">Cloudy catshark</name>
    <name type="synonym">Catulus torazame</name>
    <dbReference type="NCBI Taxonomy" id="75743"/>
    <lineage>
        <taxon>Eukaryota</taxon>
        <taxon>Metazoa</taxon>
        <taxon>Chordata</taxon>
        <taxon>Craniata</taxon>
        <taxon>Vertebrata</taxon>
        <taxon>Chondrichthyes</taxon>
        <taxon>Elasmobranchii</taxon>
        <taxon>Galeomorphii</taxon>
        <taxon>Galeoidea</taxon>
        <taxon>Carcharhiniformes</taxon>
        <taxon>Scyliorhinidae</taxon>
        <taxon>Scyliorhinus</taxon>
    </lineage>
</organism>
<dbReference type="GO" id="GO:0042626">
    <property type="term" value="F:ATPase-coupled transmembrane transporter activity"/>
    <property type="evidence" value="ECO:0007669"/>
    <property type="project" value="TreeGrafter"/>
</dbReference>
<feature type="domain" description="ABC transporter" evidence="3">
    <location>
        <begin position="1"/>
        <end position="65"/>
    </location>
</feature>
<keyword evidence="5" id="KW-1185">Reference proteome</keyword>
<dbReference type="Pfam" id="PF00005">
    <property type="entry name" value="ABC_tran"/>
    <property type="match status" value="1"/>
</dbReference>
<dbReference type="InterPro" id="IPR027417">
    <property type="entry name" value="P-loop_NTPase"/>
</dbReference>
<gene>
    <name evidence="4" type="ORF">scyTo_0020298</name>
</gene>
<protein>
    <recommendedName>
        <fullName evidence="3">ABC transporter domain-containing protein</fullName>
    </recommendedName>
</protein>
<accession>A0A401PPD1</accession>
<dbReference type="SUPFAM" id="SSF52540">
    <property type="entry name" value="P-loop containing nucleoside triphosphate hydrolases"/>
    <property type="match status" value="1"/>
</dbReference>
<keyword evidence="1" id="KW-0547">Nucleotide-binding</keyword>
<dbReference type="Gene3D" id="3.40.50.300">
    <property type="entry name" value="P-loop containing nucleotide triphosphate hydrolases"/>
    <property type="match status" value="1"/>
</dbReference>
<dbReference type="GO" id="GO:0016020">
    <property type="term" value="C:membrane"/>
    <property type="evidence" value="ECO:0007669"/>
    <property type="project" value="TreeGrafter"/>
</dbReference>
<dbReference type="EMBL" id="BFAA01016196">
    <property type="protein sequence ID" value="GCB74958.1"/>
    <property type="molecule type" value="Genomic_DNA"/>
</dbReference>
<dbReference type="PANTHER" id="PTHR24223">
    <property type="entry name" value="ATP-BINDING CASSETTE SUB-FAMILY C"/>
    <property type="match status" value="1"/>
</dbReference>
<evidence type="ECO:0000313" key="4">
    <source>
        <dbReference type="EMBL" id="GCB74958.1"/>
    </source>
</evidence>
<dbReference type="InterPro" id="IPR003439">
    <property type="entry name" value="ABC_transporter-like_ATP-bd"/>
</dbReference>
<dbReference type="InterPro" id="IPR050173">
    <property type="entry name" value="ABC_transporter_C-like"/>
</dbReference>
<evidence type="ECO:0000259" key="3">
    <source>
        <dbReference type="Pfam" id="PF00005"/>
    </source>
</evidence>
<dbReference type="OrthoDB" id="8890158at2759"/>
<reference evidence="4 5" key="1">
    <citation type="journal article" date="2018" name="Nat. Ecol. Evol.">
        <title>Shark genomes provide insights into elasmobranch evolution and the origin of vertebrates.</title>
        <authorList>
            <person name="Hara Y"/>
            <person name="Yamaguchi K"/>
            <person name="Onimaru K"/>
            <person name="Kadota M"/>
            <person name="Koyanagi M"/>
            <person name="Keeley SD"/>
            <person name="Tatsumi K"/>
            <person name="Tanaka K"/>
            <person name="Motone F"/>
            <person name="Kageyama Y"/>
            <person name="Nozu R"/>
            <person name="Adachi N"/>
            <person name="Nishimura O"/>
            <person name="Nakagawa R"/>
            <person name="Tanegashima C"/>
            <person name="Kiyatake I"/>
            <person name="Matsumoto R"/>
            <person name="Murakumo K"/>
            <person name="Nishida K"/>
            <person name="Terakita A"/>
            <person name="Kuratani S"/>
            <person name="Sato K"/>
            <person name="Hyodo S Kuraku.S."/>
        </authorList>
    </citation>
    <scope>NUCLEOTIDE SEQUENCE [LARGE SCALE GENOMIC DNA]</scope>
</reference>
<dbReference type="Proteomes" id="UP000288216">
    <property type="component" value="Unassembled WGS sequence"/>
</dbReference>
<dbReference type="AlphaFoldDB" id="A0A401PPD1"/>
<dbReference type="GO" id="GO:0016887">
    <property type="term" value="F:ATP hydrolysis activity"/>
    <property type="evidence" value="ECO:0007669"/>
    <property type="project" value="InterPro"/>
</dbReference>
<dbReference type="GO" id="GO:0005524">
    <property type="term" value="F:ATP binding"/>
    <property type="evidence" value="ECO:0007669"/>
    <property type="project" value="UniProtKB-KW"/>
</dbReference>
<proteinExistence type="predicted"/>
<comment type="caution">
    <text evidence="4">The sequence shown here is derived from an EMBL/GenBank/DDBJ whole genome shotgun (WGS) entry which is preliminary data.</text>
</comment>
<name>A0A401PPD1_SCYTO</name>
<sequence length="88" mass="9613">GELIGVVGKVGCGKSSLLAAILGELNRRDGEVYVSTQKEGFGLAAQEPWIQFTTIRENILCGNKYDATYYEEVIEACALSEDLDVRNL</sequence>
<feature type="non-terminal residue" evidence="4">
    <location>
        <position position="1"/>
    </location>
</feature>
<evidence type="ECO:0000256" key="1">
    <source>
        <dbReference type="ARBA" id="ARBA00022741"/>
    </source>
</evidence>